<dbReference type="PANTHER" id="PTHR43827">
    <property type="entry name" value="2,5-DIKETO-D-GLUCONIC ACID REDUCTASE"/>
    <property type="match status" value="1"/>
</dbReference>
<name>A0A1Y1UHF1_9TREE</name>
<feature type="site" description="Lowers pKa of active site Tyr" evidence="6">
    <location>
        <position position="73"/>
    </location>
</feature>
<keyword evidence="2" id="KW-0521">NADP</keyword>
<keyword evidence="3" id="KW-0560">Oxidoreductase</keyword>
<sequence>MVRTIKLNDGTSIPALGWGNMGGSAKAINAGAAAVKAGIVHIDSAQIYGTEREVIQAIEKAGHKRDDIYVTTKIFSFNKNPISADDIRASVQGSLDRLGFVPNLVLIHNPFIPTKAGMSLGEFWGHLEALVEDGTLKGCSIGLSNFRPVDIEEIVKVAKIKPVVNQIECHPYVLAHIQPVLDIQTKHGIVTQSYAALTPVHSHPTGGPLKPILTKLAEKLSKESGVEIDAAGVLILWTVCKGFVCVTSSGNEERIRNMAATEKVRDLTKEEIEEIDRVGQKVHFRQWDEHMTTDFPDPKLPSDA</sequence>
<dbReference type="SUPFAM" id="SSF51430">
    <property type="entry name" value="NAD(P)-linked oxidoreductase"/>
    <property type="match status" value="1"/>
</dbReference>
<keyword evidence="9" id="KW-1185">Reference proteome</keyword>
<evidence type="ECO:0000256" key="2">
    <source>
        <dbReference type="ARBA" id="ARBA00022857"/>
    </source>
</evidence>
<evidence type="ECO:0000313" key="8">
    <source>
        <dbReference type="EMBL" id="ORX36957.1"/>
    </source>
</evidence>
<dbReference type="RefSeq" id="XP_021871026.1">
    <property type="nucleotide sequence ID" value="XM_022016048.1"/>
</dbReference>
<accession>A0A1Y1UHF1</accession>
<dbReference type="AlphaFoldDB" id="A0A1Y1UHF1"/>
<dbReference type="InParanoid" id="A0A1Y1UHF1"/>
<evidence type="ECO:0000256" key="1">
    <source>
        <dbReference type="ARBA" id="ARBA00007905"/>
    </source>
</evidence>
<gene>
    <name evidence="8" type="ORF">BD324DRAFT_627833</name>
</gene>
<dbReference type="STRING" id="4999.A0A1Y1UHF1"/>
<evidence type="ECO:0000313" key="9">
    <source>
        <dbReference type="Proteomes" id="UP000193218"/>
    </source>
</evidence>
<evidence type="ECO:0000259" key="7">
    <source>
        <dbReference type="Pfam" id="PF00248"/>
    </source>
</evidence>
<organism evidence="8 9">
    <name type="scientific">Kockovaella imperatae</name>
    <dbReference type="NCBI Taxonomy" id="4999"/>
    <lineage>
        <taxon>Eukaryota</taxon>
        <taxon>Fungi</taxon>
        <taxon>Dikarya</taxon>
        <taxon>Basidiomycota</taxon>
        <taxon>Agaricomycotina</taxon>
        <taxon>Tremellomycetes</taxon>
        <taxon>Tremellales</taxon>
        <taxon>Cuniculitremaceae</taxon>
        <taxon>Kockovaella</taxon>
    </lineage>
</organism>
<protein>
    <submittedName>
        <fullName evidence="8">NADP-dependent oxidoreductase domain-containing protein</fullName>
    </submittedName>
</protein>
<dbReference type="GeneID" id="33557857"/>
<comment type="caution">
    <text evidence="8">The sequence shown here is derived from an EMBL/GenBank/DDBJ whole genome shotgun (WGS) entry which is preliminary data.</text>
</comment>
<dbReference type="InterPro" id="IPR023210">
    <property type="entry name" value="NADP_OxRdtase_dom"/>
</dbReference>
<dbReference type="GO" id="GO:0016616">
    <property type="term" value="F:oxidoreductase activity, acting on the CH-OH group of donors, NAD or NADP as acceptor"/>
    <property type="evidence" value="ECO:0007669"/>
    <property type="project" value="UniProtKB-ARBA"/>
</dbReference>
<feature type="active site" description="Proton donor" evidence="4">
    <location>
        <position position="48"/>
    </location>
</feature>
<evidence type="ECO:0000256" key="4">
    <source>
        <dbReference type="PIRSR" id="PIRSR000097-1"/>
    </source>
</evidence>
<feature type="domain" description="NADP-dependent oxidoreductase" evidence="7">
    <location>
        <begin position="25"/>
        <end position="278"/>
    </location>
</feature>
<dbReference type="OrthoDB" id="416253at2759"/>
<dbReference type="InterPro" id="IPR020471">
    <property type="entry name" value="AKR"/>
</dbReference>
<evidence type="ECO:0000256" key="5">
    <source>
        <dbReference type="PIRSR" id="PIRSR000097-2"/>
    </source>
</evidence>
<dbReference type="PRINTS" id="PR00069">
    <property type="entry name" value="ALDKETRDTASE"/>
</dbReference>
<comment type="similarity">
    <text evidence="1">Belongs to the aldo/keto reductase family.</text>
</comment>
<evidence type="ECO:0000256" key="6">
    <source>
        <dbReference type="PIRSR" id="PIRSR000097-3"/>
    </source>
</evidence>
<dbReference type="InterPro" id="IPR036812">
    <property type="entry name" value="NAD(P)_OxRdtase_dom_sf"/>
</dbReference>
<dbReference type="Pfam" id="PF00248">
    <property type="entry name" value="Aldo_ket_red"/>
    <property type="match status" value="1"/>
</dbReference>
<dbReference type="EMBL" id="NBSH01000007">
    <property type="protein sequence ID" value="ORX36957.1"/>
    <property type="molecule type" value="Genomic_DNA"/>
</dbReference>
<evidence type="ECO:0000256" key="3">
    <source>
        <dbReference type="ARBA" id="ARBA00023002"/>
    </source>
</evidence>
<dbReference type="PIRSF" id="PIRSF000097">
    <property type="entry name" value="AKR"/>
    <property type="match status" value="1"/>
</dbReference>
<reference evidence="8 9" key="1">
    <citation type="submission" date="2017-03" db="EMBL/GenBank/DDBJ databases">
        <title>Widespread Adenine N6-methylation of Active Genes in Fungi.</title>
        <authorList>
            <consortium name="DOE Joint Genome Institute"/>
            <person name="Mondo S.J."/>
            <person name="Dannebaum R.O."/>
            <person name="Kuo R.C."/>
            <person name="Louie K.B."/>
            <person name="Bewick A.J."/>
            <person name="Labutti K."/>
            <person name="Haridas S."/>
            <person name="Kuo A."/>
            <person name="Salamov A."/>
            <person name="Ahrendt S.R."/>
            <person name="Lau R."/>
            <person name="Bowen B.P."/>
            <person name="Lipzen A."/>
            <person name="Sullivan W."/>
            <person name="Andreopoulos W.B."/>
            <person name="Clum A."/>
            <person name="Lindquist E."/>
            <person name="Daum C."/>
            <person name="Northen T.R."/>
            <person name="Ramamoorthy G."/>
            <person name="Schmitz R.J."/>
            <person name="Gryganskyi A."/>
            <person name="Culley D."/>
            <person name="Magnuson J."/>
            <person name="James T.Y."/>
            <person name="O'Malley M.A."/>
            <person name="Stajich J.E."/>
            <person name="Spatafora J.W."/>
            <person name="Visel A."/>
            <person name="Grigoriev I.V."/>
        </authorList>
    </citation>
    <scope>NUCLEOTIDE SEQUENCE [LARGE SCALE GENOMIC DNA]</scope>
    <source>
        <strain evidence="8 9">NRRL Y-17943</strain>
    </source>
</reference>
<dbReference type="Gene3D" id="3.20.20.100">
    <property type="entry name" value="NADP-dependent oxidoreductase domain"/>
    <property type="match status" value="1"/>
</dbReference>
<dbReference type="Proteomes" id="UP000193218">
    <property type="component" value="Unassembled WGS sequence"/>
</dbReference>
<proteinExistence type="inferred from homology"/>
<feature type="binding site" evidence="5">
    <location>
        <position position="108"/>
    </location>
    <ligand>
        <name>substrate</name>
    </ligand>
</feature>
<dbReference type="PANTHER" id="PTHR43827:SF3">
    <property type="entry name" value="NADP-DEPENDENT OXIDOREDUCTASE DOMAIN-CONTAINING PROTEIN"/>
    <property type="match status" value="1"/>
</dbReference>